<organism evidence="2 3">
    <name type="scientific">Povalibacter uvarum</name>
    <dbReference type="NCBI Taxonomy" id="732238"/>
    <lineage>
        <taxon>Bacteria</taxon>
        <taxon>Pseudomonadati</taxon>
        <taxon>Pseudomonadota</taxon>
        <taxon>Gammaproteobacteria</taxon>
        <taxon>Steroidobacterales</taxon>
        <taxon>Steroidobacteraceae</taxon>
        <taxon>Povalibacter</taxon>
    </lineage>
</organism>
<dbReference type="Proteomes" id="UP000588068">
    <property type="component" value="Unassembled WGS sequence"/>
</dbReference>
<evidence type="ECO:0000259" key="1">
    <source>
        <dbReference type="PROSITE" id="PS51746"/>
    </source>
</evidence>
<comment type="caution">
    <text evidence="2">The sequence shown here is derived from an EMBL/GenBank/DDBJ whole genome shotgun (WGS) entry which is preliminary data.</text>
</comment>
<dbReference type="SMART" id="SM00331">
    <property type="entry name" value="PP2C_SIG"/>
    <property type="match status" value="1"/>
</dbReference>
<dbReference type="Pfam" id="PF00481">
    <property type="entry name" value="PP2C"/>
    <property type="match status" value="1"/>
</dbReference>
<dbReference type="InterPro" id="IPR015655">
    <property type="entry name" value="PP2C"/>
</dbReference>
<dbReference type="InterPro" id="IPR036457">
    <property type="entry name" value="PPM-type-like_dom_sf"/>
</dbReference>
<proteinExistence type="predicted"/>
<accession>A0A841HH15</accession>
<dbReference type="NCBIfam" id="TIGR03373">
    <property type="entry name" value="VI_minor_4"/>
    <property type="match status" value="1"/>
</dbReference>
<reference evidence="2 3" key="1">
    <citation type="submission" date="2020-08" db="EMBL/GenBank/DDBJ databases">
        <title>Genomic Encyclopedia of Type Strains, Phase IV (KMG-IV): sequencing the most valuable type-strain genomes for metagenomic binning, comparative biology and taxonomic classification.</title>
        <authorList>
            <person name="Goeker M."/>
        </authorList>
    </citation>
    <scope>NUCLEOTIDE SEQUENCE [LARGE SCALE GENOMIC DNA]</scope>
    <source>
        <strain evidence="2 3">DSM 26723</strain>
    </source>
</reference>
<dbReference type="RefSeq" id="WP_184329726.1">
    <property type="nucleotide sequence ID" value="NZ_JACHHZ010000001.1"/>
</dbReference>
<evidence type="ECO:0000313" key="2">
    <source>
        <dbReference type="EMBL" id="MBB6091963.1"/>
    </source>
</evidence>
<dbReference type="EMBL" id="JACHHZ010000001">
    <property type="protein sequence ID" value="MBB6091963.1"/>
    <property type="molecule type" value="Genomic_DNA"/>
</dbReference>
<gene>
    <name evidence="2" type="ORF">HNQ60_000809</name>
</gene>
<protein>
    <submittedName>
        <fullName evidence="2">Type VI secretion system protein ImpM</fullName>
    </submittedName>
</protein>
<evidence type="ECO:0000313" key="3">
    <source>
        <dbReference type="Proteomes" id="UP000588068"/>
    </source>
</evidence>
<dbReference type="PANTHER" id="PTHR13832">
    <property type="entry name" value="PROTEIN PHOSPHATASE 2C"/>
    <property type="match status" value="1"/>
</dbReference>
<feature type="domain" description="PPM-type phosphatase" evidence="1">
    <location>
        <begin position="272"/>
        <end position="505"/>
    </location>
</feature>
<dbReference type="SMART" id="SM00332">
    <property type="entry name" value="PP2Cc"/>
    <property type="match status" value="1"/>
</dbReference>
<dbReference type="Gene3D" id="3.60.40.10">
    <property type="entry name" value="PPM-type phosphatase domain"/>
    <property type="match status" value="1"/>
</dbReference>
<dbReference type="PANTHER" id="PTHR13832:SF827">
    <property type="entry name" value="PROTEIN PHOSPHATASE 1L"/>
    <property type="match status" value="1"/>
</dbReference>
<dbReference type="Pfam" id="PF09867">
    <property type="entry name" value="TagF_N"/>
    <property type="match status" value="1"/>
</dbReference>
<dbReference type="InterPro" id="IPR038225">
    <property type="entry name" value="TagF_sf"/>
</dbReference>
<dbReference type="InterPro" id="IPR001932">
    <property type="entry name" value="PPM-type_phosphatase-like_dom"/>
</dbReference>
<dbReference type="AlphaFoldDB" id="A0A841HH15"/>
<sequence>MNRQNLPARYSPYPPSASHFHMSRIAWFGKLPSHGDFLQRRAPEEFINIWDPWLQECMAQSRQQLGQGWLDIYLTSPVWRFFLGGGVISASSYAGIVLPSVDRVGRYFPLTVFAELPADLPPMAVVIHGREWLKTVEALALHALQSEEFEVDQFDEAIQASGESLANVEQYFAMSLGDAFPAAASHWRVPMISVDRVAASLIDPLMELVGRHLQPMSLWWTDGSEDVAASCLLVKSLPEPARFTAMLDGNWEAGGWSGDAGDLVLQPKAEFQYSIASAGITDTGPVRKMNQDRFLERPEEGLWAVADGMGGHSRGEYASQLAVDVLASLEPTATVSAALQASRVALSRANDDLVRSALSTSPSDRSGSTIVVLCMRQQEWGVLWAGDSRAYLLRDGTLRGVTRDHSVGAGAPEDFDELNPAPSGGELTRALGGHDTLLLDHRAGHLHPGDRFLLCSDGLHGPLSHQQLQEILGAGMDAQATAERLLDAAAQGGSRDNITAVVVDVVAG</sequence>
<dbReference type="PROSITE" id="PS51746">
    <property type="entry name" value="PPM_2"/>
    <property type="match status" value="1"/>
</dbReference>
<dbReference type="InterPro" id="IPR017748">
    <property type="entry name" value="TagF"/>
</dbReference>
<dbReference type="SUPFAM" id="SSF81606">
    <property type="entry name" value="PP2C-like"/>
    <property type="match status" value="1"/>
</dbReference>
<dbReference type="CDD" id="cd00143">
    <property type="entry name" value="PP2Cc"/>
    <property type="match status" value="1"/>
</dbReference>
<dbReference type="GO" id="GO:0004722">
    <property type="term" value="F:protein serine/threonine phosphatase activity"/>
    <property type="evidence" value="ECO:0007669"/>
    <property type="project" value="InterPro"/>
</dbReference>
<dbReference type="Gene3D" id="3.40.1730.10">
    <property type="entry name" value="pa0076 domain"/>
    <property type="match status" value="1"/>
</dbReference>
<keyword evidence="3" id="KW-1185">Reference proteome</keyword>
<name>A0A841HH15_9GAMM</name>